<evidence type="ECO:0000313" key="3">
    <source>
        <dbReference type="EMBL" id="KAH7296995.1"/>
    </source>
</evidence>
<sequence length="586" mass="65390">MPSPLINIASSLSKPSIRKHPSSENLFVDHHQYLRLQQQVKHILASSPLPPSPSKRVHATLLYSRTCFLLLCVIITIAAFQHCSSIDPPQLVERSLSLACCGHHHRKLLEPISTPSAPKVLHAWKGLGRLFVRGSNSMSELVIAHISEATQPEELRVFLRTTYRSGVFARADVVFLFSPNALSTSMVNVIYEEHYSFRKILFMASENLYDHNSDNSSGAATFMFPSAGSMISSFNLAAYRRNDSENVSSSQPFWGSYSTDYFQFSKTQLAEAFRWGSVVGFDTSDLNAEDALQGFFDHPPVMLRRWPCYQMLLGMVRRRFKHVLLVDVGSVVFLGDPFSITAKRKFGLYLSLEDRAWGATNASELGVNRSTSSADPTESRTEMRSRHSRVAVSSASKTSPKRATNPQLSAQQKALGKRRPRKGAVPGGLYERVYGKHSWSALEDFERRKRLVNSGVILGSIHQVRGLANAMATEIVRVALERANRDAFPDSVLLSYLLHKSPSVLGRRVLDHLHLLDNGDSFVHSLIGSQQHSSFRKQAGAAYAVIHGSSKNKRWRSVVQAIRTDICTCNSDARAYTDCHDISKLL</sequence>
<feature type="domain" description="DUF7780" evidence="2">
    <location>
        <begin position="122"/>
        <end position="340"/>
    </location>
</feature>
<dbReference type="PANTHER" id="PTHR34960:SF1">
    <property type="entry name" value="EMB|CAB68146.1-RELATED"/>
    <property type="match status" value="1"/>
</dbReference>
<dbReference type="EMBL" id="CM035431">
    <property type="protein sequence ID" value="KAH7296995.1"/>
    <property type="molecule type" value="Genomic_DNA"/>
</dbReference>
<dbReference type="OMA" id="SHNNTER"/>
<organism evidence="3 4">
    <name type="scientific">Ceratopteris richardii</name>
    <name type="common">Triangle waterfern</name>
    <dbReference type="NCBI Taxonomy" id="49495"/>
    <lineage>
        <taxon>Eukaryota</taxon>
        <taxon>Viridiplantae</taxon>
        <taxon>Streptophyta</taxon>
        <taxon>Embryophyta</taxon>
        <taxon>Tracheophyta</taxon>
        <taxon>Polypodiopsida</taxon>
        <taxon>Polypodiidae</taxon>
        <taxon>Polypodiales</taxon>
        <taxon>Pteridineae</taxon>
        <taxon>Pteridaceae</taxon>
        <taxon>Parkerioideae</taxon>
        <taxon>Ceratopteris</taxon>
    </lineage>
</organism>
<keyword evidence="4" id="KW-1185">Reference proteome</keyword>
<name>A0A8T2RN38_CERRI</name>
<evidence type="ECO:0000313" key="4">
    <source>
        <dbReference type="Proteomes" id="UP000825935"/>
    </source>
</evidence>
<feature type="compositionally biased region" description="Polar residues" evidence="1">
    <location>
        <begin position="397"/>
        <end position="412"/>
    </location>
</feature>
<dbReference type="AlphaFoldDB" id="A0A8T2RN38"/>
<feature type="domain" description="DUF7780" evidence="2">
    <location>
        <begin position="446"/>
        <end position="500"/>
    </location>
</feature>
<accession>A0A8T2RN38</accession>
<proteinExistence type="predicted"/>
<dbReference type="InterPro" id="IPR056682">
    <property type="entry name" value="DUF7780"/>
</dbReference>
<feature type="compositionally biased region" description="Polar residues" evidence="1">
    <location>
        <begin position="366"/>
        <end position="376"/>
    </location>
</feature>
<dbReference type="Pfam" id="PF25002">
    <property type="entry name" value="DUF7780"/>
    <property type="match status" value="2"/>
</dbReference>
<comment type="caution">
    <text evidence="3">The sequence shown here is derived from an EMBL/GenBank/DDBJ whole genome shotgun (WGS) entry which is preliminary data.</text>
</comment>
<evidence type="ECO:0000259" key="2">
    <source>
        <dbReference type="Pfam" id="PF25002"/>
    </source>
</evidence>
<dbReference type="Proteomes" id="UP000825935">
    <property type="component" value="Chromosome 26"/>
</dbReference>
<reference evidence="3" key="1">
    <citation type="submission" date="2021-08" db="EMBL/GenBank/DDBJ databases">
        <title>WGS assembly of Ceratopteris richardii.</title>
        <authorList>
            <person name="Marchant D.B."/>
            <person name="Chen G."/>
            <person name="Jenkins J."/>
            <person name="Shu S."/>
            <person name="Leebens-Mack J."/>
            <person name="Grimwood J."/>
            <person name="Schmutz J."/>
            <person name="Soltis P."/>
            <person name="Soltis D."/>
            <person name="Chen Z.-H."/>
        </authorList>
    </citation>
    <scope>NUCLEOTIDE SEQUENCE</scope>
    <source>
        <strain evidence="3">Whitten #5841</strain>
        <tissue evidence="3">Leaf</tissue>
    </source>
</reference>
<dbReference type="OrthoDB" id="1921707at2759"/>
<dbReference type="PANTHER" id="PTHR34960">
    <property type="entry name" value="EMB|CAB68146.1-RELATED"/>
    <property type="match status" value="1"/>
</dbReference>
<feature type="region of interest" description="Disordered" evidence="1">
    <location>
        <begin position="366"/>
        <end position="428"/>
    </location>
</feature>
<evidence type="ECO:0000256" key="1">
    <source>
        <dbReference type="SAM" id="MobiDB-lite"/>
    </source>
</evidence>
<gene>
    <name evidence="3" type="ORF">KP509_26G048200</name>
</gene>
<protein>
    <recommendedName>
        <fullName evidence="2">DUF7780 domain-containing protein</fullName>
    </recommendedName>
</protein>